<dbReference type="SUPFAM" id="SSF90123">
    <property type="entry name" value="ABC transporter transmembrane region"/>
    <property type="match status" value="1"/>
</dbReference>
<dbReference type="InterPro" id="IPR003439">
    <property type="entry name" value="ABC_transporter-like_ATP-bd"/>
</dbReference>
<dbReference type="GO" id="GO:0005524">
    <property type="term" value="F:ATP binding"/>
    <property type="evidence" value="ECO:0007669"/>
    <property type="project" value="UniProtKB-KW"/>
</dbReference>
<dbReference type="InterPro" id="IPR036640">
    <property type="entry name" value="ABC1_TM_sf"/>
</dbReference>
<dbReference type="GO" id="GO:0016887">
    <property type="term" value="F:ATP hydrolysis activity"/>
    <property type="evidence" value="ECO:0007669"/>
    <property type="project" value="InterPro"/>
</dbReference>
<evidence type="ECO:0000256" key="5">
    <source>
        <dbReference type="ARBA" id="ARBA00022840"/>
    </source>
</evidence>
<dbReference type="GO" id="GO:0015421">
    <property type="term" value="F:ABC-type oligopeptide transporter activity"/>
    <property type="evidence" value="ECO:0007669"/>
    <property type="project" value="TreeGrafter"/>
</dbReference>
<evidence type="ECO:0000313" key="12">
    <source>
        <dbReference type="Proteomes" id="UP000177177"/>
    </source>
</evidence>
<keyword evidence="5" id="KW-0067">ATP-binding</keyword>
<evidence type="ECO:0000256" key="4">
    <source>
        <dbReference type="ARBA" id="ARBA00022741"/>
    </source>
</evidence>
<evidence type="ECO:0000313" key="11">
    <source>
        <dbReference type="EMBL" id="OHA03108.1"/>
    </source>
</evidence>
<dbReference type="Gene3D" id="3.40.50.300">
    <property type="entry name" value="P-loop containing nucleotide triphosphate hydrolases"/>
    <property type="match status" value="1"/>
</dbReference>
<evidence type="ECO:0000256" key="6">
    <source>
        <dbReference type="ARBA" id="ARBA00022989"/>
    </source>
</evidence>
<evidence type="ECO:0000256" key="2">
    <source>
        <dbReference type="ARBA" id="ARBA00022448"/>
    </source>
</evidence>
<feature type="transmembrane region" description="Helical" evidence="8">
    <location>
        <begin position="169"/>
        <end position="188"/>
    </location>
</feature>
<dbReference type="SUPFAM" id="SSF52540">
    <property type="entry name" value="P-loop containing nucleoside triphosphate hydrolases"/>
    <property type="match status" value="1"/>
</dbReference>
<evidence type="ECO:0000256" key="7">
    <source>
        <dbReference type="ARBA" id="ARBA00023136"/>
    </source>
</evidence>
<accession>A0A1G2KUJ0</accession>
<protein>
    <recommendedName>
        <fullName evidence="13">ABC transporter ATP-binding protein</fullName>
    </recommendedName>
</protein>
<dbReference type="EMBL" id="MHQN01000024">
    <property type="protein sequence ID" value="OHA03108.1"/>
    <property type="molecule type" value="Genomic_DNA"/>
</dbReference>
<dbReference type="FunFam" id="3.40.50.300:FF:000287">
    <property type="entry name" value="Multidrug ABC transporter ATP-binding protein"/>
    <property type="match status" value="1"/>
</dbReference>
<dbReference type="InterPro" id="IPR011527">
    <property type="entry name" value="ABC1_TM_dom"/>
</dbReference>
<feature type="transmembrane region" description="Helical" evidence="8">
    <location>
        <begin position="64"/>
        <end position="88"/>
    </location>
</feature>
<dbReference type="InterPro" id="IPR017871">
    <property type="entry name" value="ABC_transporter-like_CS"/>
</dbReference>
<dbReference type="InterPro" id="IPR039421">
    <property type="entry name" value="Type_1_exporter"/>
</dbReference>
<dbReference type="InterPro" id="IPR003593">
    <property type="entry name" value="AAA+_ATPase"/>
</dbReference>
<organism evidence="11 12">
    <name type="scientific">Candidatus Sungbacteria bacterium RIFCSPHIGHO2_02_FULL_53_17</name>
    <dbReference type="NCBI Taxonomy" id="1802275"/>
    <lineage>
        <taxon>Bacteria</taxon>
        <taxon>Candidatus Sungiibacteriota</taxon>
    </lineage>
</organism>
<dbReference type="PANTHER" id="PTHR43394">
    <property type="entry name" value="ATP-DEPENDENT PERMEASE MDL1, MITOCHONDRIAL"/>
    <property type="match status" value="1"/>
</dbReference>
<dbReference type="GO" id="GO:0005886">
    <property type="term" value="C:plasma membrane"/>
    <property type="evidence" value="ECO:0007669"/>
    <property type="project" value="UniProtKB-SubCell"/>
</dbReference>
<evidence type="ECO:0000259" key="9">
    <source>
        <dbReference type="PROSITE" id="PS50893"/>
    </source>
</evidence>
<evidence type="ECO:0000256" key="1">
    <source>
        <dbReference type="ARBA" id="ARBA00004651"/>
    </source>
</evidence>
<dbReference type="Pfam" id="PF00005">
    <property type="entry name" value="ABC_tran"/>
    <property type="match status" value="1"/>
</dbReference>
<feature type="transmembrane region" description="Helical" evidence="8">
    <location>
        <begin position="21"/>
        <end position="44"/>
    </location>
</feature>
<dbReference type="PROSITE" id="PS50893">
    <property type="entry name" value="ABC_TRANSPORTER_2"/>
    <property type="match status" value="1"/>
</dbReference>
<dbReference type="PROSITE" id="PS50929">
    <property type="entry name" value="ABC_TM1F"/>
    <property type="match status" value="1"/>
</dbReference>
<dbReference type="PANTHER" id="PTHR43394:SF1">
    <property type="entry name" value="ATP-BINDING CASSETTE SUB-FAMILY B MEMBER 10, MITOCHONDRIAL"/>
    <property type="match status" value="1"/>
</dbReference>
<evidence type="ECO:0000259" key="10">
    <source>
        <dbReference type="PROSITE" id="PS50929"/>
    </source>
</evidence>
<feature type="domain" description="ABC transmembrane type-1" evidence="10">
    <location>
        <begin position="24"/>
        <end position="310"/>
    </location>
</feature>
<gene>
    <name evidence="11" type="ORF">A3C92_02105</name>
</gene>
<name>A0A1G2KUJ0_9BACT</name>
<dbReference type="PROSITE" id="PS00211">
    <property type="entry name" value="ABC_TRANSPORTER_1"/>
    <property type="match status" value="1"/>
</dbReference>
<evidence type="ECO:0000256" key="8">
    <source>
        <dbReference type="SAM" id="Phobius"/>
    </source>
</evidence>
<keyword evidence="6 8" id="KW-1133">Transmembrane helix</keyword>
<keyword evidence="7 8" id="KW-0472">Membrane</keyword>
<reference evidence="11 12" key="1">
    <citation type="journal article" date="2016" name="Nat. Commun.">
        <title>Thousands of microbial genomes shed light on interconnected biogeochemical processes in an aquifer system.</title>
        <authorList>
            <person name="Anantharaman K."/>
            <person name="Brown C.T."/>
            <person name="Hug L.A."/>
            <person name="Sharon I."/>
            <person name="Castelle C.J."/>
            <person name="Probst A.J."/>
            <person name="Thomas B.C."/>
            <person name="Singh A."/>
            <person name="Wilkins M.J."/>
            <person name="Karaoz U."/>
            <person name="Brodie E.L."/>
            <person name="Williams K.H."/>
            <person name="Hubbard S.S."/>
            <person name="Banfield J.F."/>
        </authorList>
    </citation>
    <scope>NUCLEOTIDE SEQUENCE [LARGE SCALE GENOMIC DNA]</scope>
</reference>
<evidence type="ECO:0008006" key="13">
    <source>
        <dbReference type="Google" id="ProtNLM"/>
    </source>
</evidence>
<dbReference type="AlphaFoldDB" id="A0A1G2KUJ0"/>
<dbReference type="SMART" id="SM00382">
    <property type="entry name" value="AAA"/>
    <property type="match status" value="1"/>
</dbReference>
<dbReference type="InterPro" id="IPR027417">
    <property type="entry name" value="P-loop_NTPase"/>
</dbReference>
<feature type="domain" description="ABC transporter" evidence="9">
    <location>
        <begin position="344"/>
        <end position="578"/>
    </location>
</feature>
<keyword evidence="2" id="KW-0813">Transport</keyword>
<evidence type="ECO:0000256" key="3">
    <source>
        <dbReference type="ARBA" id="ARBA00022692"/>
    </source>
</evidence>
<dbReference type="Proteomes" id="UP000177177">
    <property type="component" value="Unassembled WGS sequence"/>
</dbReference>
<keyword evidence="4" id="KW-0547">Nucleotide-binding</keyword>
<keyword evidence="3 8" id="KW-0812">Transmembrane</keyword>
<comment type="caution">
    <text evidence="11">The sequence shown here is derived from an EMBL/GenBank/DDBJ whole genome shotgun (WGS) entry which is preliminary data.</text>
</comment>
<proteinExistence type="predicted"/>
<sequence>MKAVTRETYKIFWRHARVYRGMLAVMFLSLIAVTAIEAVIPFFYKRFFDVLSASQPGTAAAGRLTWIAVQILGLWWLAWLAFRIIFFLNGFFQPRVMADIANSCFDYLQRHSLGFFLNRFVGSVVRRVNRFVDSFEGLADRILLDLFPMMLRTCIIIGVLWFWHPLLGIMLAVWLVIFIIVNYFFAAYKLKYDSAAAAADTEVTGQLADTVTNNVNIKIFTSLAEELTRFKALTEKQFRIRRFTWHLSASIEGVQGALMITLEFAIFYFAIRLWNQGLLTLGDFALLQGYLIQMFRRLWDFWRVIRDIYRRLADAEEMTEILMRPHDVQDKPQAKELDMGKGQVEFRDVSFTYTKTRKVITRFNLTVKPGEKVGLIGPSGAGKSTLVSLIFRFFDVQEGKILIDGQNIADVTQDSLRRALALVPQDPLLFHRTLMENIRYGRRSATDEEVKAAARDAHCDDFITRLPQGFETYVGERGIKLSGGERQRVAIARAILKNAPILVLDEATSSLDSHSEGLIQDAFSRLMQGKTTIVIAHRLSTIMKMDRIVVVRQGQVYEIGTHAELLQMPDGLYKKLWELQIGGFISG</sequence>
<comment type="subcellular location">
    <subcellularLocation>
        <location evidence="1">Cell membrane</location>
        <topology evidence="1">Multi-pass membrane protein</topology>
    </subcellularLocation>
</comment>
<dbReference type="Pfam" id="PF00664">
    <property type="entry name" value="ABC_membrane"/>
    <property type="match status" value="1"/>
</dbReference>
<dbReference type="Gene3D" id="1.20.1560.10">
    <property type="entry name" value="ABC transporter type 1, transmembrane domain"/>
    <property type="match status" value="1"/>
</dbReference>